<feature type="domain" description="Metalloprotease TldD/E N-terminal" evidence="2">
    <location>
        <begin position="15"/>
        <end position="75"/>
    </location>
</feature>
<dbReference type="InterPro" id="IPR045569">
    <property type="entry name" value="Metalloprtase-TldD/E_C"/>
</dbReference>
<dbReference type="Pfam" id="PF01523">
    <property type="entry name" value="PmbA_TldD_1st"/>
    <property type="match status" value="1"/>
</dbReference>
<evidence type="ECO:0000313" key="5">
    <source>
        <dbReference type="Proteomes" id="UP000320679"/>
    </source>
</evidence>
<reference evidence="4 5" key="1">
    <citation type="submission" date="2019-03" db="EMBL/GenBank/DDBJ databases">
        <title>Metabolic potential of uncultured bacteria and archaea associated with petroleum seepage in deep-sea sediments.</title>
        <authorList>
            <person name="Dong X."/>
            <person name="Hubert C."/>
        </authorList>
    </citation>
    <scope>NUCLEOTIDE SEQUENCE [LARGE SCALE GENOMIC DNA]</scope>
    <source>
        <strain evidence="4">E29_bin78</strain>
    </source>
</reference>
<evidence type="ECO:0000259" key="2">
    <source>
        <dbReference type="Pfam" id="PF01523"/>
    </source>
</evidence>
<dbReference type="InterPro" id="IPR047657">
    <property type="entry name" value="PmbA"/>
</dbReference>
<protein>
    <submittedName>
        <fullName evidence="4">TldD/PmbA family protein</fullName>
    </submittedName>
</protein>
<dbReference type="InterPro" id="IPR002510">
    <property type="entry name" value="Metalloprtase-TldD/E_N"/>
</dbReference>
<comment type="similarity">
    <text evidence="1">Belongs to the peptidase U62 family.</text>
</comment>
<comment type="caution">
    <text evidence="4">The sequence shown here is derived from an EMBL/GenBank/DDBJ whole genome shotgun (WGS) entry which is preliminary data.</text>
</comment>
<dbReference type="GO" id="GO:0005829">
    <property type="term" value="C:cytosol"/>
    <property type="evidence" value="ECO:0007669"/>
    <property type="project" value="TreeGrafter"/>
</dbReference>
<dbReference type="GO" id="GO:0008237">
    <property type="term" value="F:metallopeptidase activity"/>
    <property type="evidence" value="ECO:0007669"/>
    <property type="project" value="InterPro"/>
</dbReference>
<evidence type="ECO:0000313" key="4">
    <source>
        <dbReference type="EMBL" id="TET44891.1"/>
    </source>
</evidence>
<dbReference type="Proteomes" id="UP000320679">
    <property type="component" value="Unassembled WGS sequence"/>
</dbReference>
<feature type="non-terminal residue" evidence="4">
    <location>
        <position position="378"/>
    </location>
</feature>
<dbReference type="Pfam" id="PF19289">
    <property type="entry name" value="PmbA_TldD_3rd"/>
    <property type="match status" value="1"/>
</dbReference>
<sequence length="378" mass="41915">MERILDQAISEAQEAEVYQVRSQVKTVKFQANRLKSVDSASEEGIGLRVIRKGKIGFSSTTDGDDPHLLIQRALDSSQFGQEAHFRMPSPGKVPLVNCYDTRTAALELQEMIEEGEKAICLVRKEFPYLECEAEIEKMEREVSIINSRGLSQSYKKTDYQFFLYGFLAREEEFLGVGEEESSSRYRDSSRTLAERLIELVSLAKRRVGISSGKYPAIFTSKAVPLLLGSLKMGINGKVVQKKVSPLLKKMRTSIASSSLDIVDDATFPFGPASSPLDGEGIPSRPTRIIEKGRLKSFIYDLQTAGLMRTRSTANAARSYDSLPSPSTTNLILKEGKVPFEEMIQDIKEGILVDQVIGSGQGNTLMGEFSVNLDLGYKI</sequence>
<accession>A0A523URE4</accession>
<dbReference type="PANTHER" id="PTHR43421">
    <property type="entry name" value="METALLOPROTEASE PMBA"/>
    <property type="match status" value="1"/>
</dbReference>
<dbReference type="EMBL" id="SOJK01000192">
    <property type="protein sequence ID" value="TET44891.1"/>
    <property type="molecule type" value="Genomic_DNA"/>
</dbReference>
<evidence type="ECO:0000259" key="3">
    <source>
        <dbReference type="Pfam" id="PF19289"/>
    </source>
</evidence>
<dbReference type="InterPro" id="IPR036059">
    <property type="entry name" value="TldD/PmbA_sf"/>
</dbReference>
<dbReference type="GO" id="GO:0006508">
    <property type="term" value="P:proteolysis"/>
    <property type="evidence" value="ECO:0007669"/>
    <property type="project" value="InterPro"/>
</dbReference>
<dbReference type="SUPFAM" id="SSF111283">
    <property type="entry name" value="Putative modulator of DNA gyrase, PmbA/TldD"/>
    <property type="match status" value="1"/>
</dbReference>
<evidence type="ECO:0000256" key="1">
    <source>
        <dbReference type="ARBA" id="ARBA00005836"/>
    </source>
</evidence>
<gene>
    <name evidence="4" type="ORF">E3J59_04495</name>
</gene>
<organism evidence="4 5">
    <name type="scientific">Aerophobetes bacterium</name>
    <dbReference type="NCBI Taxonomy" id="2030807"/>
    <lineage>
        <taxon>Bacteria</taxon>
        <taxon>Candidatus Aerophobota</taxon>
    </lineage>
</organism>
<name>A0A523URE4_UNCAE</name>
<dbReference type="Gene3D" id="3.30.2290.10">
    <property type="entry name" value="PmbA/TldD superfamily"/>
    <property type="match status" value="1"/>
</dbReference>
<dbReference type="PANTHER" id="PTHR43421:SF1">
    <property type="entry name" value="METALLOPROTEASE PMBA"/>
    <property type="match status" value="1"/>
</dbReference>
<feature type="domain" description="Metalloprotease TldD/E C-terminal" evidence="3">
    <location>
        <begin position="211"/>
        <end position="378"/>
    </location>
</feature>
<dbReference type="AlphaFoldDB" id="A0A523URE4"/>
<dbReference type="InterPro" id="IPR035068">
    <property type="entry name" value="TldD/PmbA_N"/>
</dbReference>
<proteinExistence type="inferred from homology"/>